<feature type="coiled-coil region" evidence="1">
    <location>
        <begin position="125"/>
        <end position="156"/>
    </location>
</feature>
<reference evidence="3 4" key="1">
    <citation type="submission" date="2020-07" db="EMBL/GenBank/DDBJ databases">
        <title>Sequencing the genomes of 1000 actinobacteria strains.</title>
        <authorList>
            <person name="Klenk H.-P."/>
        </authorList>
    </citation>
    <scope>NUCLEOTIDE SEQUENCE [LARGE SCALE GENOMIC DNA]</scope>
    <source>
        <strain evidence="3 4">DSM 44442</strain>
    </source>
</reference>
<gene>
    <name evidence="3" type="ORF">HNR10_000922</name>
</gene>
<name>A0A7Z0EJA2_9ACTN</name>
<protein>
    <submittedName>
        <fullName evidence="3">Wobble nucleotide-excising tRNase</fullName>
    </submittedName>
</protein>
<feature type="coiled-coil region" evidence="1">
    <location>
        <begin position="300"/>
        <end position="327"/>
    </location>
</feature>
<keyword evidence="1" id="KW-0175">Coiled coil</keyword>
<dbReference type="InterPro" id="IPR026866">
    <property type="entry name" value="CR006_AAA"/>
</dbReference>
<dbReference type="InterPro" id="IPR027417">
    <property type="entry name" value="P-loop_NTPase"/>
</dbReference>
<organism evidence="3 4">
    <name type="scientific">Nocardiopsis aegyptia</name>
    <dbReference type="NCBI Taxonomy" id="220378"/>
    <lineage>
        <taxon>Bacteria</taxon>
        <taxon>Bacillati</taxon>
        <taxon>Actinomycetota</taxon>
        <taxon>Actinomycetes</taxon>
        <taxon>Streptosporangiales</taxon>
        <taxon>Nocardiopsidaceae</taxon>
        <taxon>Nocardiopsis</taxon>
    </lineage>
</organism>
<dbReference type="AlphaFoldDB" id="A0A7Z0EJA2"/>
<dbReference type="RefSeq" id="WP_179821056.1">
    <property type="nucleotide sequence ID" value="NZ_JACCFS010000001.1"/>
</dbReference>
<keyword evidence="4" id="KW-1185">Reference proteome</keyword>
<evidence type="ECO:0000256" key="1">
    <source>
        <dbReference type="SAM" id="Coils"/>
    </source>
</evidence>
<evidence type="ECO:0000259" key="2">
    <source>
        <dbReference type="Pfam" id="PF13166"/>
    </source>
</evidence>
<dbReference type="Proteomes" id="UP000572051">
    <property type="component" value="Unassembled WGS sequence"/>
</dbReference>
<dbReference type="EMBL" id="JACCFS010000001">
    <property type="protein sequence ID" value="NYJ33041.1"/>
    <property type="molecule type" value="Genomic_DNA"/>
</dbReference>
<evidence type="ECO:0000313" key="3">
    <source>
        <dbReference type="EMBL" id="NYJ33041.1"/>
    </source>
</evidence>
<comment type="caution">
    <text evidence="3">The sequence shown here is derived from an EMBL/GenBank/DDBJ whole genome shotgun (WGS) entry which is preliminary data.</text>
</comment>
<proteinExistence type="predicted"/>
<dbReference type="Pfam" id="PF13166">
    <property type="entry name" value="AAA_13"/>
    <property type="match status" value="1"/>
</dbReference>
<evidence type="ECO:0000313" key="4">
    <source>
        <dbReference type="Proteomes" id="UP000572051"/>
    </source>
</evidence>
<accession>A0A7Z0EJA2</accession>
<sequence>MIKRIISVRDFRCYQSWKPHRKAAFHRLNLVYAPNGTGKSTLAELLSGVPRDEQWSHGMRVEIQPGDDPSQTVTVDGPEHWIWDNVRLFNAEYVRRNLRFNADDGDTAGADAPALLYLGEKDVERQERRKQAQQEIERLTQLLKESRKERDSADREAGDLCTALGRRVNDTLRGKAPCFSRQFDKRHVVNALAEPPPAWAELHSTHEQDRALLNTASAEQIPPVDPDPLPVGDVLSQTCALLARTVASEAVAGLRDRPDHETWVRRGLELHADLDTCAFCEGDITPQRRERLDRHFDEAYTRLLRDLDESLRQIRRLRDRAKEFSTALPHEAQFFEDLREEYAGAAKEIHAALTALVDDLDRMSELLEEKKTAMFADLNLPVDVVPGKIDTSMVNGIIGEHNDRTHSLESGRAEAAERQFQRMLREIREPWGRHRDRAAELTARIDDAEGALRNNQEILRQSPAEGLDPHHLVSTLNTDVNSLLRRADLTFEYHGDRYRLLRHGTPARHLSEGEKTAIALVYFLVSLTGHGQDLQRTIVVVDDPVSSLDDQVMTGVQSMLVSQLDPLSPQPPCRQLFVLTHNAAFLRMWAKELTRGRGNRNPNKFVPVTASLHMMKSTRRGSTTEPGSRRPELTPVDLATKNIEVLESEYHRLFYQVAHDLLESCASIDVEADLRLITESSNSTRQLLEHFLEFSYPNQAGKFVNVVEHALKNEPVRARRISTLLNSNSHRSPDPEGKELLSDEARGAITDVFRLMNEVNPGHFDGMCNRLGIGEHTGMLLSD</sequence>
<feature type="domain" description="Protein CR006 P-loop" evidence="2">
    <location>
        <begin position="11"/>
        <end position="753"/>
    </location>
</feature>
<dbReference type="SUPFAM" id="SSF52540">
    <property type="entry name" value="P-loop containing nucleoside triphosphate hydrolases"/>
    <property type="match status" value="1"/>
</dbReference>
<dbReference type="Gene3D" id="3.40.50.300">
    <property type="entry name" value="P-loop containing nucleotide triphosphate hydrolases"/>
    <property type="match status" value="1"/>
</dbReference>